<proteinExistence type="predicted"/>
<dbReference type="AlphaFoldDB" id="A0A058ZRI3"/>
<evidence type="ECO:0000259" key="3">
    <source>
        <dbReference type="Pfam" id="PF04355"/>
    </source>
</evidence>
<keyword evidence="2" id="KW-0472">Membrane</keyword>
<dbReference type="InterPro" id="IPR037873">
    <property type="entry name" value="BamE-like"/>
</dbReference>
<evidence type="ECO:0000256" key="2">
    <source>
        <dbReference type="ARBA" id="ARBA00023136"/>
    </source>
</evidence>
<evidence type="ECO:0000256" key="1">
    <source>
        <dbReference type="ARBA" id="ARBA00022729"/>
    </source>
</evidence>
<name>A0A058ZRI3_9RHOB</name>
<comment type="caution">
    <text evidence="4">The sequence shown here is derived from an EMBL/GenBank/DDBJ whole genome shotgun (WGS) entry which is preliminary data.</text>
</comment>
<dbReference type="GO" id="GO:0019867">
    <property type="term" value="C:outer membrane"/>
    <property type="evidence" value="ECO:0007669"/>
    <property type="project" value="InterPro"/>
</dbReference>
<dbReference type="InterPro" id="IPR007450">
    <property type="entry name" value="BamE_dom"/>
</dbReference>
<accession>A0A058ZRI3</accession>
<dbReference type="STRING" id="1461693.ATO10_03240"/>
<dbReference type="RefSeq" id="WP_035247906.1">
    <property type="nucleotide sequence ID" value="NZ_AQQY01000001.1"/>
</dbReference>
<gene>
    <name evidence="4" type="ORF">ATO10_03240</name>
</gene>
<protein>
    <submittedName>
        <fullName evidence="4">SmpA/OmlA domain-containing protein</fullName>
    </submittedName>
</protein>
<dbReference type="eggNOG" id="COG2913">
    <property type="taxonomic scope" value="Bacteria"/>
</dbReference>
<dbReference type="Pfam" id="PF04355">
    <property type="entry name" value="BamE"/>
    <property type="match status" value="1"/>
</dbReference>
<evidence type="ECO:0000313" key="4">
    <source>
        <dbReference type="EMBL" id="KCV83742.1"/>
    </source>
</evidence>
<dbReference type="EMBL" id="AQQY01000001">
    <property type="protein sequence ID" value="KCV83742.1"/>
    <property type="molecule type" value="Genomic_DNA"/>
</dbReference>
<evidence type="ECO:0000313" key="5">
    <source>
        <dbReference type="Proteomes" id="UP000024836"/>
    </source>
</evidence>
<dbReference type="Proteomes" id="UP000024836">
    <property type="component" value="Unassembled WGS sequence"/>
</dbReference>
<feature type="domain" description="Outer membrane protein assembly factor BamE" evidence="3">
    <location>
        <begin position="31"/>
        <end position="106"/>
    </location>
</feature>
<dbReference type="Gene3D" id="3.30.1450.10">
    <property type="match status" value="1"/>
</dbReference>
<sequence length="152" mass="16411">MRNIRGVRAITCAGVVALVLSGCTPIVDRHGYAPSQADLETLIVGVDNRDSLRELVGPPSASGIVNEDAWYYVQSVHNTRGFTATKEVSRTVVAVSFDDAGTISNIEQYGLEDGRVIVLNRRVTDDNIKGVSFIAQLLGNVGNFTAEQFLDN</sequence>
<keyword evidence="1" id="KW-0732">Signal</keyword>
<dbReference type="PROSITE" id="PS51257">
    <property type="entry name" value="PROKAR_LIPOPROTEIN"/>
    <property type="match status" value="1"/>
</dbReference>
<organism evidence="4 5">
    <name type="scientific">Actibacterium atlanticum</name>
    <dbReference type="NCBI Taxonomy" id="1461693"/>
    <lineage>
        <taxon>Bacteria</taxon>
        <taxon>Pseudomonadati</taxon>
        <taxon>Pseudomonadota</taxon>
        <taxon>Alphaproteobacteria</taxon>
        <taxon>Rhodobacterales</taxon>
        <taxon>Roseobacteraceae</taxon>
        <taxon>Actibacterium</taxon>
    </lineage>
</organism>
<keyword evidence="5" id="KW-1185">Reference proteome</keyword>
<dbReference type="OrthoDB" id="7203955at2"/>
<reference evidence="4 5" key="1">
    <citation type="submission" date="2013-04" db="EMBL/GenBank/DDBJ databases">
        <title>Shimia sp. 22II-S11-Z10 Genome Sequencing.</title>
        <authorList>
            <person name="Lai Q."/>
            <person name="Li G."/>
            <person name="Shao Z."/>
        </authorList>
    </citation>
    <scope>NUCLEOTIDE SEQUENCE [LARGE SCALE GENOMIC DNA]</scope>
    <source>
        <strain evidence="5">22II-S11-Z10</strain>
    </source>
</reference>